<organism evidence="5 6">
    <name type="scientific">Reinekea forsetii</name>
    <dbReference type="NCBI Taxonomy" id="1336806"/>
    <lineage>
        <taxon>Bacteria</taxon>
        <taxon>Pseudomonadati</taxon>
        <taxon>Pseudomonadota</taxon>
        <taxon>Gammaproteobacteria</taxon>
        <taxon>Oceanospirillales</taxon>
        <taxon>Saccharospirillaceae</taxon>
        <taxon>Reinekea</taxon>
    </lineage>
</organism>
<dbReference type="CDD" id="cd06270">
    <property type="entry name" value="PBP1_GalS-like"/>
    <property type="match status" value="1"/>
</dbReference>
<protein>
    <submittedName>
        <fullName evidence="5">Maltose operon transcriptional repressor MalR, LacI family</fullName>
    </submittedName>
</protein>
<keyword evidence="2" id="KW-0238">DNA-binding</keyword>
<accession>A0A2K8KWV9</accession>
<evidence type="ECO:0000256" key="2">
    <source>
        <dbReference type="ARBA" id="ARBA00023125"/>
    </source>
</evidence>
<dbReference type="PROSITE" id="PS50932">
    <property type="entry name" value="HTH_LACI_2"/>
    <property type="match status" value="1"/>
</dbReference>
<gene>
    <name evidence="5" type="primary">malR</name>
    <name evidence="5" type="ORF">REIFOR_03253</name>
</gene>
<dbReference type="InterPro" id="IPR010982">
    <property type="entry name" value="Lambda_DNA-bd_dom_sf"/>
</dbReference>
<reference evidence="5 6" key="1">
    <citation type="journal article" date="2017" name="Environ. Microbiol.">
        <title>Genomic and physiological analyses of 'Reinekea forsetii' reveal a versatile opportunistic lifestyle during spring algae blooms.</title>
        <authorList>
            <person name="Avci B."/>
            <person name="Hahnke R.L."/>
            <person name="Chafee M."/>
            <person name="Fischer T."/>
            <person name="Gruber-Vodicka H."/>
            <person name="Tegetmeyer H.E."/>
            <person name="Harder J."/>
            <person name="Fuchs B.M."/>
            <person name="Amann R.I."/>
            <person name="Teeling H."/>
        </authorList>
    </citation>
    <scope>NUCLEOTIDE SEQUENCE [LARGE SCALE GENOMIC DNA]</scope>
    <source>
        <strain evidence="5 6">Hel1_31_D35</strain>
    </source>
</reference>
<dbReference type="AlphaFoldDB" id="A0A2K8KWV9"/>
<dbReference type="Proteomes" id="UP000229757">
    <property type="component" value="Chromosome"/>
</dbReference>
<dbReference type="PANTHER" id="PTHR30146:SF109">
    <property type="entry name" value="HTH-TYPE TRANSCRIPTIONAL REGULATOR GALS"/>
    <property type="match status" value="1"/>
</dbReference>
<feature type="domain" description="HTH lacI-type" evidence="4">
    <location>
        <begin position="11"/>
        <end position="65"/>
    </location>
</feature>
<dbReference type="KEGG" id="rfo:REIFOR_03253"/>
<dbReference type="SMART" id="SM00354">
    <property type="entry name" value="HTH_LACI"/>
    <property type="match status" value="1"/>
</dbReference>
<dbReference type="Gene3D" id="1.10.260.40">
    <property type="entry name" value="lambda repressor-like DNA-binding domains"/>
    <property type="match status" value="1"/>
</dbReference>
<evidence type="ECO:0000313" key="5">
    <source>
        <dbReference type="EMBL" id="ATX78359.1"/>
    </source>
</evidence>
<keyword evidence="3" id="KW-0804">Transcription</keyword>
<dbReference type="SUPFAM" id="SSF53822">
    <property type="entry name" value="Periplasmic binding protein-like I"/>
    <property type="match status" value="1"/>
</dbReference>
<dbReference type="GO" id="GO:0000976">
    <property type="term" value="F:transcription cis-regulatory region binding"/>
    <property type="evidence" value="ECO:0007669"/>
    <property type="project" value="TreeGrafter"/>
</dbReference>
<dbReference type="SUPFAM" id="SSF47413">
    <property type="entry name" value="lambda repressor-like DNA-binding domains"/>
    <property type="match status" value="1"/>
</dbReference>
<dbReference type="EMBL" id="CP011797">
    <property type="protein sequence ID" value="ATX78359.1"/>
    <property type="molecule type" value="Genomic_DNA"/>
</dbReference>
<name>A0A2K8KWV9_9GAMM</name>
<evidence type="ECO:0000259" key="4">
    <source>
        <dbReference type="PROSITE" id="PS50932"/>
    </source>
</evidence>
<dbReference type="PANTHER" id="PTHR30146">
    <property type="entry name" value="LACI-RELATED TRANSCRIPTIONAL REPRESSOR"/>
    <property type="match status" value="1"/>
</dbReference>
<sequence length="345" mass="37543">MFCLLSQPSMATIREVSEVAQVSSATVSRVVNGNKWVSTATRDRVLAAMAELGYQPNSFARALATNRSETIGMVVGDLAGSFFGGMMHSAEQEVRKAGKHLIITSGHDSIESERDAIDFLLQRRVDALILHLDVMSDEDLIALNAKVQVPIVLVNRRVPELAGRCVSLDNELGGYLATQHLLELGHRAIACITGPLYKADARARLAGYRRALEQANCDYDEHLVIESNFTESGGQAAAARLLSRQIPFTALFAQNDHLAIGAMNQLKTQQLRIPGDISLVGYDDMVMAPYVEPALTTVAIPVNEFGRQSALLALNLTGPPDVQITHRFKPTLVLRDSTARAVKTL</sequence>
<dbReference type="InterPro" id="IPR046335">
    <property type="entry name" value="LacI/GalR-like_sensor"/>
</dbReference>
<evidence type="ECO:0000256" key="3">
    <source>
        <dbReference type="ARBA" id="ARBA00023163"/>
    </source>
</evidence>
<evidence type="ECO:0000313" key="6">
    <source>
        <dbReference type="Proteomes" id="UP000229757"/>
    </source>
</evidence>
<keyword evidence="6" id="KW-1185">Reference proteome</keyword>
<dbReference type="CDD" id="cd01392">
    <property type="entry name" value="HTH_LacI"/>
    <property type="match status" value="1"/>
</dbReference>
<dbReference type="GO" id="GO:0003700">
    <property type="term" value="F:DNA-binding transcription factor activity"/>
    <property type="evidence" value="ECO:0007669"/>
    <property type="project" value="TreeGrafter"/>
</dbReference>
<dbReference type="Pfam" id="PF13377">
    <property type="entry name" value="Peripla_BP_3"/>
    <property type="match status" value="1"/>
</dbReference>
<keyword evidence="1" id="KW-0805">Transcription regulation</keyword>
<dbReference type="Gene3D" id="3.40.50.2300">
    <property type="match status" value="2"/>
</dbReference>
<dbReference type="InterPro" id="IPR028082">
    <property type="entry name" value="Peripla_BP_I"/>
</dbReference>
<evidence type="ECO:0000256" key="1">
    <source>
        <dbReference type="ARBA" id="ARBA00023015"/>
    </source>
</evidence>
<proteinExistence type="predicted"/>
<dbReference type="InterPro" id="IPR000843">
    <property type="entry name" value="HTH_LacI"/>
</dbReference>
<dbReference type="Pfam" id="PF00356">
    <property type="entry name" value="LacI"/>
    <property type="match status" value="1"/>
</dbReference>